<feature type="chain" id="PRO_5009445504" evidence="1">
    <location>
        <begin position="19"/>
        <end position="407"/>
    </location>
</feature>
<sequence length="407" mass="45404">MKDLTALSLLILSGSGAASIINSREYRPNEHLVLVDCGIGLLPNGASTSREMAYYPGSYNPGGGNTKWVQPEMIANVPWDGSYPWRRGGVTTKFPNGDSFSVWLNPDIKDWAQSNSYAGDAKHTYGNDFKCWAEHGKTAFTLADGKVCTSAYICFHAPDTPAPAPTPAPPRPVYKTKTNYTVSSKDITVRIQGTNAELEAWKPENAFRHFNDDDEGLQCKGSEYQIGSDCKIQYDHCFFAVRDNVEEMKSFLYKAIAPKVASSFKKKQGHYNGSCPPGGPCTPGYTFEYAEYTYPQTGTILVSVFPEGQESKSTTQALIHFRVICPNTGFCGLFCDNNLKDLIDFGTSLRTGDGRNMYRRWGALGCLKWFDEYDHKREERLGREDRPRLEERKLSIDVNTMGGKKLN</sequence>
<reference evidence="3" key="1">
    <citation type="submission" date="2016-03" db="EMBL/GenBank/DDBJ databases">
        <authorList>
            <person name="Ploux O."/>
        </authorList>
    </citation>
    <scope>NUCLEOTIDE SEQUENCE [LARGE SCALE GENOMIC DNA]</scope>
    <source>
        <strain evidence="3">UK7</strain>
    </source>
</reference>
<evidence type="ECO:0000256" key="1">
    <source>
        <dbReference type="SAM" id="SignalP"/>
    </source>
</evidence>
<accession>A0A1E1K2N3</accession>
<evidence type="ECO:0000313" key="3">
    <source>
        <dbReference type="Proteomes" id="UP000178129"/>
    </source>
</evidence>
<dbReference type="AlphaFoldDB" id="A0A1E1K2N3"/>
<organism evidence="2 3">
    <name type="scientific">Rhynchosporium graminicola</name>
    <dbReference type="NCBI Taxonomy" id="2792576"/>
    <lineage>
        <taxon>Eukaryota</taxon>
        <taxon>Fungi</taxon>
        <taxon>Dikarya</taxon>
        <taxon>Ascomycota</taxon>
        <taxon>Pezizomycotina</taxon>
        <taxon>Leotiomycetes</taxon>
        <taxon>Helotiales</taxon>
        <taxon>Ploettnerulaceae</taxon>
        <taxon>Rhynchosporium</taxon>
    </lineage>
</organism>
<name>A0A1E1K2N3_9HELO</name>
<dbReference type="EMBL" id="FJUW01000005">
    <property type="protein sequence ID" value="CZS92130.1"/>
    <property type="molecule type" value="Genomic_DNA"/>
</dbReference>
<dbReference type="InParanoid" id="A0A1E1K2N3"/>
<keyword evidence="1" id="KW-0732">Signal</keyword>
<dbReference type="Proteomes" id="UP000178129">
    <property type="component" value="Unassembled WGS sequence"/>
</dbReference>
<keyword evidence="3" id="KW-1185">Reference proteome</keyword>
<evidence type="ECO:0000313" key="2">
    <source>
        <dbReference type="EMBL" id="CZS92130.1"/>
    </source>
</evidence>
<proteinExistence type="predicted"/>
<comment type="caution">
    <text evidence="2">The sequence shown here is derived from an EMBL/GenBank/DDBJ whole genome shotgun (WGS) entry which is preliminary data.</text>
</comment>
<gene>
    <name evidence="2" type="ORF">RCO7_00718</name>
</gene>
<feature type="signal peptide" evidence="1">
    <location>
        <begin position="1"/>
        <end position="18"/>
    </location>
</feature>
<protein>
    <submittedName>
        <fullName evidence="2">Uncharacterized protein</fullName>
    </submittedName>
</protein>